<sequence>MNCYVVDTNEIRRDIVRTLTEKGTVIKVAGLGAILFVGVSGTSFANAGIDVKADQVYKKLLTIAKWVIVFKGGIETIKSVADGDHGAVKKNFLGYGVTYAILWGLPWMMKEIDKLFSEMDS</sequence>
<comment type="caution">
    <text evidence="1">The sequence shown here is derived from an EMBL/GenBank/DDBJ whole genome shotgun (WGS) entry which is preliminary data.</text>
</comment>
<name>A0A559K4Y3_9BACL</name>
<proteinExistence type="predicted"/>
<evidence type="ECO:0000313" key="2">
    <source>
        <dbReference type="Proteomes" id="UP000317036"/>
    </source>
</evidence>
<accession>A0A559K4Y3</accession>
<dbReference type="OrthoDB" id="2662475at2"/>
<dbReference type="EMBL" id="VNJI01000041">
    <property type="protein sequence ID" value="TVY07194.1"/>
    <property type="molecule type" value="Genomic_DNA"/>
</dbReference>
<keyword evidence="2" id="KW-1185">Reference proteome</keyword>
<dbReference type="Proteomes" id="UP000317036">
    <property type="component" value="Unassembled WGS sequence"/>
</dbReference>
<reference evidence="1 2" key="1">
    <citation type="submission" date="2019-07" db="EMBL/GenBank/DDBJ databases">
        <authorList>
            <person name="Kim J."/>
        </authorList>
    </citation>
    <scope>NUCLEOTIDE SEQUENCE [LARGE SCALE GENOMIC DNA]</scope>
    <source>
        <strain evidence="1 2">JC52</strain>
    </source>
</reference>
<dbReference type="AlphaFoldDB" id="A0A559K4Y3"/>
<evidence type="ECO:0000313" key="1">
    <source>
        <dbReference type="EMBL" id="TVY07194.1"/>
    </source>
</evidence>
<gene>
    <name evidence="1" type="ORF">FPZ49_25120</name>
</gene>
<protein>
    <submittedName>
        <fullName evidence="1">Uncharacterized protein</fullName>
    </submittedName>
</protein>
<organism evidence="1 2">
    <name type="scientific">Paenibacillus cremeus</name>
    <dbReference type="NCBI Taxonomy" id="2163881"/>
    <lineage>
        <taxon>Bacteria</taxon>
        <taxon>Bacillati</taxon>
        <taxon>Bacillota</taxon>
        <taxon>Bacilli</taxon>
        <taxon>Bacillales</taxon>
        <taxon>Paenibacillaceae</taxon>
        <taxon>Paenibacillus</taxon>
    </lineage>
</organism>
<dbReference type="RefSeq" id="WP_144852301.1">
    <property type="nucleotide sequence ID" value="NZ_VNJI01000041.1"/>
</dbReference>